<feature type="transmembrane region" description="Helical" evidence="1">
    <location>
        <begin position="38"/>
        <end position="56"/>
    </location>
</feature>
<dbReference type="InterPro" id="IPR046548">
    <property type="entry name" value="DUF6804"/>
</dbReference>
<dbReference type="EMBL" id="FXAY01000003">
    <property type="protein sequence ID" value="SMG36578.1"/>
    <property type="molecule type" value="Genomic_DNA"/>
</dbReference>
<dbReference type="STRING" id="150121.SAMN06296010_2164"/>
<dbReference type="OrthoDB" id="5125716at2"/>
<keyword evidence="1" id="KW-0812">Transmembrane</keyword>
<dbReference type="Pfam" id="PF20619">
    <property type="entry name" value="DUF6804"/>
    <property type="match status" value="1"/>
</dbReference>
<evidence type="ECO:0000256" key="1">
    <source>
        <dbReference type="SAM" id="Phobius"/>
    </source>
</evidence>
<accession>A0A1X7K6Z1</accession>
<proteinExistence type="predicted"/>
<dbReference type="AlphaFoldDB" id="A0A1X7K6Z1"/>
<feature type="transmembrane region" description="Helical" evidence="1">
    <location>
        <begin position="84"/>
        <end position="105"/>
    </location>
</feature>
<keyword evidence="3" id="KW-1185">Reference proteome</keyword>
<feature type="transmembrane region" description="Helical" evidence="1">
    <location>
        <begin position="12"/>
        <end position="32"/>
    </location>
</feature>
<evidence type="ECO:0000313" key="2">
    <source>
        <dbReference type="EMBL" id="SMG36578.1"/>
    </source>
</evidence>
<sequence length="118" mass="12919">MSQRYPNPSFARLALAPGLLAAIVLLAGVALIDSEWFTIFRYAISILAAIIGVFAFQAKQWWWLPALAAIVVLWNPIVPLELELFVWQILHLAAAVVFVAAGLLIKVPQAPDSASARR</sequence>
<keyword evidence="1" id="KW-1133">Transmembrane helix</keyword>
<dbReference type="Proteomes" id="UP000193244">
    <property type="component" value="Unassembled WGS sequence"/>
</dbReference>
<feature type="transmembrane region" description="Helical" evidence="1">
    <location>
        <begin position="61"/>
        <end position="78"/>
    </location>
</feature>
<name>A0A1X7K6Z1_9MICO</name>
<dbReference type="RefSeq" id="WP_085485816.1">
    <property type="nucleotide sequence ID" value="NZ_FXAY01000003.1"/>
</dbReference>
<gene>
    <name evidence="2" type="ORF">SAMN06296010_2164</name>
</gene>
<keyword evidence="1" id="KW-0472">Membrane</keyword>
<protein>
    <submittedName>
        <fullName evidence="2">Uncharacterized protein</fullName>
    </submittedName>
</protein>
<organism evidence="2 3">
    <name type="scientific">Agreia pratensis</name>
    <dbReference type="NCBI Taxonomy" id="150121"/>
    <lineage>
        <taxon>Bacteria</taxon>
        <taxon>Bacillati</taxon>
        <taxon>Actinomycetota</taxon>
        <taxon>Actinomycetes</taxon>
        <taxon>Micrococcales</taxon>
        <taxon>Microbacteriaceae</taxon>
        <taxon>Agreia</taxon>
    </lineage>
</organism>
<reference evidence="3" key="1">
    <citation type="submission" date="2017-04" db="EMBL/GenBank/DDBJ databases">
        <authorList>
            <person name="Varghese N."/>
            <person name="Submissions S."/>
        </authorList>
    </citation>
    <scope>NUCLEOTIDE SEQUENCE [LARGE SCALE GENOMIC DNA]</scope>
    <source>
        <strain evidence="3">VKM Ac-2510</strain>
    </source>
</reference>
<evidence type="ECO:0000313" key="3">
    <source>
        <dbReference type="Proteomes" id="UP000193244"/>
    </source>
</evidence>